<protein>
    <submittedName>
        <fullName evidence="1">Uncharacterized protein</fullName>
    </submittedName>
</protein>
<gene>
    <name evidence="1" type="ORF">SDC9_121305</name>
</gene>
<accession>A0A645CBQ3</accession>
<dbReference type="AlphaFoldDB" id="A0A645CBQ3"/>
<reference evidence="1" key="1">
    <citation type="submission" date="2019-08" db="EMBL/GenBank/DDBJ databases">
        <authorList>
            <person name="Kucharzyk K."/>
            <person name="Murdoch R.W."/>
            <person name="Higgins S."/>
            <person name="Loffler F."/>
        </authorList>
    </citation>
    <scope>NUCLEOTIDE SEQUENCE</scope>
</reference>
<name>A0A645CBQ3_9ZZZZ</name>
<comment type="caution">
    <text evidence="1">The sequence shown here is derived from an EMBL/GenBank/DDBJ whole genome shotgun (WGS) entry which is preliminary data.</text>
</comment>
<dbReference type="EMBL" id="VSSQ01025883">
    <property type="protein sequence ID" value="MPM74318.1"/>
    <property type="molecule type" value="Genomic_DNA"/>
</dbReference>
<sequence length="312" mass="34601">MGHHTQRRRKFARLRNPRIEVGILPRRTAGILIRISAIQIEFLFQNRIEPFLPVKHVGVFVHFHVAGTVTPLAVLIPGDFFAVELIARYRRDQRIVGVHAHTVTQIFPGLAKIFRGFGISADIRQNRGNFRTGAARRATAAAPLGRIHPVKRAVIANHQIAQPIGMKELQHFIGAIEIVVHGHGVIPHPGHPQAFPAQSHARIFRIGDMRQHLGNVGAQRKVHALAHRIAGAVGFHPVAGAAVHPDRTVFFRTAAANEMGGFGHINVENDRQKHAVVIKQRRIVFRPAADHVVGNRLQFRVAQTRRGTGVNP</sequence>
<evidence type="ECO:0000313" key="1">
    <source>
        <dbReference type="EMBL" id="MPM74318.1"/>
    </source>
</evidence>
<proteinExistence type="predicted"/>
<organism evidence="1">
    <name type="scientific">bioreactor metagenome</name>
    <dbReference type="NCBI Taxonomy" id="1076179"/>
    <lineage>
        <taxon>unclassified sequences</taxon>
        <taxon>metagenomes</taxon>
        <taxon>ecological metagenomes</taxon>
    </lineage>
</organism>